<reference evidence="3 4" key="1">
    <citation type="submission" date="2015-03" db="EMBL/GenBank/DDBJ databases">
        <authorList>
            <person name="Radwan O."/>
            <person name="Al-Naeli F.A."/>
            <person name="Rendon G.A."/>
            <person name="Fields C."/>
        </authorList>
    </citation>
    <scope>NUCLEOTIDE SEQUENCE [LARGE SCALE GENOMIC DNA]</scope>
    <source>
        <strain evidence="3">CR-DP1</strain>
    </source>
</reference>
<dbReference type="InterPro" id="IPR051411">
    <property type="entry name" value="Polyketide_trans_af380"/>
</dbReference>
<keyword evidence="4" id="KW-1185">Reference proteome</keyword>
<dbReference type="SUPFAM" id="SSF53474">
    <property type="entry name" value="alpha/beta-Hydrolases"/>
    <property type="match status" value="1"/>
</dbReference>
<gene>
    <name evidence="3" type="ORF">TD95_000861</name>
</gene>
<dbReference type="Gene3D" id="3.40.50.1820">
    <property type="entry name" value="alpha/beta hydrolase"/>
    <property type="match status" value="1"/>
</dbReference>
<dbReference type="InterPro" id="IPR029058">
    <property type="entry name" value="AB_hydrolase_fold"/>
</dbReference>
<dbReference type="PANTHER" id="PTHR47751:SF1">
    <property type="entry name" value="SUPERFAMILY HYDROLASE, PUTATIVE (AFU_ORTHOLOGUE AFUA_2G16580)-RELATED"/>
    <property type="match status" value="1"/>
</dbReference>
<name>A0A0F4Z8T3_9PEZI</name>
<dbReference type="Pfam" id="PF01738">
    <property type="entry name" value="DLH"/>
    <property type="match status" value="1"/>
</dbReference>
<dbReference type="EMBL" id="LAEV01001983">
    <property type="protein sequence ID" value="KKA26750.1"/>
    <property type="molecule type" value="Genomic_DNA"/>
</dbReference>
<sequence>MSFTRVSFPSFNLEVVGNLYTPESSATSRNGAAIVIAHPMTGVKEQTASDYARVLSAAGFYALVYDAAYQGESSGLPRGLEDPHQRIEDIKAAVTFLSTRVPAIDPQRIGVVGICASGGYSSYAAQSDSRIRALATVSAACVGHMTRHGGVHKGQSESAMAVADALKIAGQWRVDHPVAEKDAEEAPKIFDACNLPEDADAFFKDGSQYYGTKRGLHERCTQRVPPSSYDLMVSYDSFAFQRLIAPRPLLMVAGENAHTLHYSEDAVANAQGDKELFVVKGKNHFDLYDDLSESGPKIVGFFVKDL</sequence>
<evidence type="ECO:0000259" key="2">
    <source>
        <dbReference type="Pfam" id="PF01738"/>
    </source>
</evidence>
<feature type="domain" description="Dienelactone hydrolase" evidence="2">
    <location>
        <begin position="20"/>
        <end position="134"/>
    </location>
</feature>
<accession>A0A0F4Z8T3</accession>
<proteinExistence type="inferred from homology"/>
<dbReference type="GO" id="GO:0016787">
    <property type="term" value="F:hydrolase activity"/>
    <property type="evidence" value="ECO:0007669"/>
    <property type="project" value="InterPro"/>
</dbReference>
<dbReference type="PANTHER" id="PTHR47751">
    <property type="entry name" value="SUPERFAMILY HYDROLASE, PUTATIVE (AFU_ORTHOLOGUE AFUA_2G16580)-RELATED"/>
    <property type="match status" value="1"/>
</dbReference>
<organism evidence="3 4">
    <name type="scientific">Thielaviopsis punctulata</name>
    <dbReference type="NCBI Taxonomy" id="72032"/>
    <lineage>
        <taxon>Eukaryota</taxon>
        <taxon>Fungi</taxon>
        <taxon>Dikarya</taxon>
        <taxon>Ascomycota</taxon>
        <taxon>Pezizomycotina</taxon>
        <taxon>Sordariomycetes</taxon>
        <taxon>Hypocreomycetidae</taxon>
        <taxon>Microascales</taxon>
        <taxon>Ceratocystidaceae</taxon>
        <taxon>Thielaviopsis</taxon>
    </lineage>
</organism>
<evidence type="ECO:0000313" key="3">
    <source>
        <dbReference type="EMBL" id="KKA26750.1"/>
    </source>
</evidence>
<evidence type="ECO:0000256" key="1">
    <source>
        <dbReference type="ARBA" id="ARBA00029464"/>
    </source>
</evidence>
<evidence type="ECO:0000313" key="4">
    <source>
        <dbReference type="Proteomes" id="UP000033483"/>
    </source>
</evidence>
<dbReference type="OrthoDB" id="2498029at2759"/>
<comment type="caution">
    <text evidence="3">The sequence shown here is derived from an EMBL/GenBank/DDBJ whole genome shotgun (WGS) entry which is preliminary data.</text>
</comment>
<dbReference type="Proteomes" id="UP000033483">
    <property type="component" value="Unassembled WGS sequence"/>
</dbReference>
<comment type="similarity">
    <text evidence="1">Belongs to the polyketide transferase af380 family.</text>
</comment>
<dbReference type="AlphaFoldDB" id="A0A0F4Z8T3"/>
<dbReference type="InterPro" id="IPR002925">
    <property type="entry name" value="Dienelactn_hydro"/>
</dbReference>
<dbReference type="Gene3D" id="1.10.10.800">
    <property type="match status" value="1"/>
</dbReference>
<protein>
    <recommendedName>
        <fullName evidence="2">Dienelactone hydrolase domain-containing protein</fullName>
    </recommendedName>
</protein>